<dbReference type="EMBL" id="ML213152">
    <property type="protein sequence ID" value="TFK77792.1"/>
    <property type="molecule type" value="Genomic_DNA"/>
</dbReference>
<evidence type="ECO:0000313" key="3">
    <source>
        <dbReference type="Proteomes" id="UP000308197"/>
    </source>
</evidence>
<sequence>MPSPPDDYTFNRTFVRALPEEIGVPMFQNRNASMERTPPTMLKRIALEQELSNRVVEDYKATHRKQNTSGREPSQTSTPRETSINPDGRIDGPSIELQLGIEVNIDARRKEYAPSMRTVWSVREVTLRIGRVLD</sequence>
<protein>
    <submittedName>
        <fullName evidence="2">Uncharacterized protein</fullName>
    </submittedName>
</protein>
<evidence type="ECO:0000313" key="2">
    <source>
        <dbReference type="EMBL" id="TFK77792.1"/>
    </source>
</evidence>
<keyword evidence="3" id="KW-1185">Reference proteome</keyword>
<dbReference type="AlphaFoldDB" id="A0A5C3NLB9"/>
<accession>A0A5C3NLB9</accession>
<proteinExistence type="predicted"/>
<feature type="compositionally biased region" description="Polar residues" evidence="1">
    <location>
        <begin position="67"/>
        <end position="85"/>
    </location>
</feature>
<organism evidence="2 3">
    <name type="scientific">Polyporus arcularius HHB13444</name>
    <dbReference type="NCBI Taxonomy" id="1314778"/>
    <lineage>
        <taxon>Eukaryota</taxon>
        <taxon>Fungi</taxon>
        <taxon>Dikarya</taxon>
        <taxon>Basidiomycota</taxon>
        <taxon>Agaricomycotina</taxon>
        <taxon>Agaricomycetes</taxon>
        <taxon>Polyporales</taxon>
        <taxon>Polyporaceae</taxon>
        <taxon>Polyporus</taxon>
    </lineage>
</organism>
<evidence type="ECO:0000256" key="1">
    <source>
        <dbReference type="SAM" id="MobiDB-lite"/>
    </source>
</evidence>
<dbReference type="InParanoid" id="A0A5C3NLB9"/>
<feature type="region of interest" description="Disordered" evidence="1">
    <location>
        <begin position="59"/>
        <end position="95"/>
    </location>
</feature>
<reference evidence="2 3" key="1">
    <citation type="journal article" date="2019" name="Nat. Ecol. Evol.">
        <title>Megaphylogeny resolves global patterns of mushroom evolution.</title>
        <authorList>
            <person name="Varga T."/>
            <person name="Krizsan K."/>
            <person name="Foldi C."/>
            <person name="Dima B."/>
            <person name="Sanchez-Garcia M."/>
            <person name="Sanchez-Ramirez S."/>
            <person name="Szollosi G.J."/>
            <person name="Szarkandi J.G."/>
            <person name="Papp V."/>
            <person name="Albert L."/>
            <person name="Andreopoulos W."/>
            <person name="Angelini C."/>
            <person name="Antonin V."/>
            <person name="Barry K.W."/>
            <person name="Bougher N.L."/>
            <person name="Buchanan P."/>
            <person name="Buyck B."/>
            <person name="Bense V."/>
            <person name="Catcheside P."/>
            <person name="Chovatia M."/>
            <person name="Cooper J."/>
            <person name="Damon W."/>
            <person name="Desjardin D."/>
            <person name="Finy P."/>
            <person name="Geml J."/>
            <person name="Haridas S."/>
            <person name="Hughes K."/>
            <person name="Justo A."/>
            <person name="Karasinski D."/>
            <person name="Kautmanova I."/>
            <person name="Kiss B."/>
            <person name="Kocsube S."/>
            <person name="Kotiranta H."/>
            <person name="LaButti K.M."/>
            <person name="Lechner B.E."/>
            <person name="Liimatainen K."/>
            <person name="Lipzen A."/>
            <person name="Lukacs Z."/>
            <person name="Mihaltcheva S."/>
            <person name="Morgado L.N."/>
            <person name="Niskanen T."/>
            <person name="Noordeloos M.E."/>
            <person name="Ohm R.A."/>
            <person name="Ortiz-Santana B."/>
            <person name="Ovrebo C."/>
            <person name="Racz N."/>
            <person name="Riley R."/>
            <person name="Savchenko A."/>
            <person name="Shiryaev A."/>
            <person name="Soop K."/>
            <person name="Spirin V."/>
            <person name="Szebenyi C."/>
            <person name="Tomsovsky M."/>
            <person name="Tulloss R.E."/>
            <person name="Uehling J."/>
            <person name="Grigoriev I.V."/>
            <person name="Vagvolgyi C."/>
            <person name="Papp T."/>
            <person name="Martin F.M."/>
            <person name="Miettinen O."/>
            <person name="Hibbett D.S."/>
            <person name="Nagy L.G."/>
        </authorList>
    </citation>
    <scope>NUCLEOTIDE SEQUENCE [LARGE SCALE GENOMIC DNA]</scope>
    <source>
        <strain evidence="2 3">HHB13444</strain>
    </source>
</reference>
<dbReference type="Proteomes" id="UP000308197">
    <property type="component" value="Unassembled WGS sequence"/>
</dbReference>
<dbReference type="STRING" id="1314778.A0A5C3NLB9"/>
<gene>
    <name evidence="2" type="ORF">K466DRAFT_607695</name>
</gene>
<name>A0A5C3NLB9_9APHY</name>